<dbReference type="SMART" id="SM00015">
    <property type="entry name" value="IQ"/>
    <property type="match status" value="19"/>
</dbReference>
<evidence type="ECO:0000313" key="11">
    <source>
        <dbReference type="Ensembl" id="ENSMMOP00000001722.1"/>
    </source>
</evidence>
<dbReference type="PANTHER" id="PTHR22706">
    <property type="entry name" value="ASSEMBLY FACTOR FOR SPINDLE MICROTUBULES"/>
    <property type="match status" value="1"/>
</dbReference>
<dbReference type="GO" id="GO:0005516">
    <property type="term" value="F:calmodulin binding"/>
    <property type="evidence" value="ECO:0007669"/>
    <property type="project" value="UniProtKB-KW"/>
</dbReference>
<dbReference type="AlphaFoldDB" id="A0A3Q3VSZ0"/>
<dbReference type="Gene3D" id="2.60.40.10">
    <property type="entry name" value="Immunoglobulins"/>
    <property type="match status" value="1"/>
</dbReference>
<reference evidence="11" key="2">
    <citation type="submission" date="2025-09" db="UniProtKB">
        <authorList>
            <consortium name="Ensembl"/>
        </authorList>
    </citation>
    <scope>IDENTIFICATION</scope>
</reference>
<dbReference type="InterPro" id="IPR027417">
    <property type="entry name" value="P-loop_NTPase"/>
</dbReference>
<dbReference type="GO" id="GO:0000278">
    <property type="term" value="P:mitotic cell cycle"/>
    <property type="evidence" value="ECO:0007669"/>
    <property type="project" value="TreeGrafter"/>
</dbReference>
<accession>A0A3Q3VSZ0</accession>
<protein>
    <recommendedName>
        <fullName evidence="10">Abnormal spindle-like microcephaly-associated protein ASH domain-containing protein</fullName>
    </recommendedName>
</protein>
<keyword evidence="8" id="KW-0131">Cell cycle</keyword>
<keyword evidence="4" id="KW-0677">Repeat</keyword>
<evidence type="ECO:0000256" key="8">
    <source>
        <dbReference type="ARBA" id="ARBA00023306"/>
    </source>
</evidence>
<dbReference type="FunFam" id="1.20.5.190:FF:000008">
    <property type="entry name" value="Abnormal spindle-like microcephaly-associated protein homolog"/>
    <property type="match status" value="2"/>
</dbReference>
<keyword evidence="7" id="KW-0175">Coiled coil</keyword>
<dbReference type="PANTHER" id="PTHR22706:SF1">
    <property type="entry name" value="ASSEMBLY FACTOR FOR SPINDLE MICROTUBULES"/>
    <property type="match status" value="1"/>
</dbReference>
<name>A0A3Q3VSZ0_MOLML</name>
<dbReference type="GO" id="GO:0051301">
    <property type="term" value="P:cell division"/>
    <property type="evidence" value="ECO:0007669"/>
    <property type="project" value="UniProtKB-KW"/>
</dbReference>
<dbReference type="Pfam" id="PF15780">
    <property type="entry name" value="ASH"/>
    <property type="match status" value="1"/>
</dbReference>
<dbReference type="SUPFAM" id="SSF52540">
    <property type="entry name" value="P-loop containing nucleoside triphosphate hydrolases"/>
    <property type="match status" value="6"/>
</dbReference>
<comment type="subcellular location">
    <subcellularLocation>
        <location evidence="1">Cytoplasm</location>
    </subcellularLocation>
</comment>
<evidence type="ECO:0000256" key="7">
    <source>
        <dbReference type="ARBA" id="ARBA00023054"/>
    </source>
</evidence>
<organism evidence="11 12">
    <name type="scientific">Mola mola</name>
    <name type="common">Ocean sunfish</name>
    <name type="synonym">Tetraodon mola</name>
    <dbReference type="NCBI Taxonomy" id="94237"/>
    <lineage>
        <taxon>Eukaryota</taxon>
        <taxon>Metazoa</taxon>
        <taxon>Chordata</taxon>
        <taxon>Craniata</taxon>
        <taxon>Vertebrata</taxon>
        <taxon>Euteleostomi</taxon>
        <taxon>Actinopterygii</taxon>
        <taxon>Neopterygii</taxon>
        <taxon>Teleostei</taxon>
        <taxon>Neoteleostei</taxon>
        <taxon>Acanthomorphata</taxon>
        <taxon>Eupercaria</taxon>
        <taxon>Tetraodontiformes</taxon>
        <taxon>Molidae</taxon>
        <taxon>Mola</taxon>
    </lineage>
</organism>
<dbReference type="InterPro" id="IPR016024">
    <property type="entry name" value="ARM-type_fold"/>
</dbReference>
<dbReference type="Gene3D" id="1.20.5.190">
    <property type="match status" value="9"/>
</dbReference>
<proteinExistence type="predicted"/>
<evidence type="ECO:0000313" key="12">
    <source>
        <dbReference type="Proteomes" id="UP000261620"/>
    </source>
</evidence>
<evidence type="ECO:0000256" key="5">
    <source>
        <dbReference type="ARBA" id="ARBA00022776"/>
    </source>
</evidence>
<reference evidence="11" key="1">
    <citation type="submission" date="2025-08" db="UniProtKB">
        <authorList>
            <consortium name="Ensembl"/>
        </authorList>
    </citation>
    <scope>IDENTIFICATION</scope>
</reference>
<dbReference type="GO" id="GO:0000922">
    <property type="term" value="C:spindle pole"/>
    <property type="evidence" value="ECO:0007669"/>
    <property type="project" value="TreeGrafter"/>
</dbReference>
<evidence type="ECO:0000256" key="4">
    <source>
        <dbReference type="ARBA" id="ARBA00022737"/>
    </source>
</evidence>
<evidence type="ECO:0000256" key="3">
    <source>
        <dbReference type="ARBA" id="ARBA00022618"/>
    </source>
</evidence>
<evidence type="ECO:0000256" key="2">
    <source>
        <dbReference type="ARBA" id="ARBA00022490"/>
    </source>
</evidence>
<dbReference type="FunFam" id="2.60.40.10:FF:001429">
    <property type="entry name" value="Abnormal spindle-like microcephaly-associated protein homolog"/>
    <property type="match status" value="1"/>
</dbReference>
<evidence type="ECO:0000256" key="6">
    <source>
        <dbReference type="ARBA" id="ARBA00022860"/>
    </source>
</evidence>
<dbReference type="InterPro" id="IPR000048">
    <property type="entry name" value="IQ_motif_EF-hand-BS"/>
</dbReference>
<sequence>MSGTSIQRAVLDFSPGTRDNGNKENNVPTLRLIQFSKAPFLTFGTVKLGTSKSAVLQVENPTDDAEAEVTVEKIPAGKGFSVDHRTFTIQPQGSFSLTVTWTPAEEGGIRELIIFNANGVLKHQVVLLGRAEKLHSDRLAKIQRCYRRCKTQKTEKENRAAKVIQAVFKKWYNDKLSERTAAAIRIQSWYKMQKCLNQYRKIKMSTVFIQAQYRGHAQRRCFQMKRLQLHSALVIQRAFRGRAVRKQVANMKRATVIIQRWFRACVERDVRRQTFVQMRCAAITLQATYRGKVARKSLKRQHDAATVIQAAFRKYAAQKQYLLLRKAASVVQQKCRATILARKTKKDYVALRNAAITIQANWRGRYRSKKAAALVIQRHYRAFVYGAETRRVYLHVREACVTVQAGFRGMRVRKELKKRNTAATIIQSSVRMFLCRKQYFLLQSSAIIIQSRYRAFIACKTQQNEYRALKKAAITIQAAHRGFRVRDGLKKRHNAARAIQAQFRMHRMRMVYLAMCLSAVIIQRYYRSCVLQRQERENFLKARHSAVVLQAAFRGHCVRSSITKMHKAVTVIQANYKRYKQQSAFRRQRWAACVLQQRFRAQRRRNVELQHYQEVRQAVITLQAAVRGMKSRKITKERYHAASVVQRAYRAYSERKQYLILKSSVLTIQRKYRATRRQYLEDRRKVIKAQRSAKRWLSHRHKAASVIQQAIRKFLLLRRQRRVQQGITRAQALWRGHCSRRLNDNLKVVKLRHRLREVSADVREEDKLCNKTSSALNYLLQYKQFSYILEALKNLETATRLSPECCERLVESGATNVIFTLIRCCNRSVPCMEVITFSIQILLNLSKYHKTTEAVYSVENSVETLLDLLQRYREKAGDKVAEKGGSIFTKACFLLALLLQDKHRAVEVMKLPKVLDRIHSIYRLTARKHKMDAERTVVKQKMNLSINGSFFVQATPLGFNTLSLVSRFVPDWVLTKDKLKDIVDPLRAIKMVANTLSIVL</sequence>
<dbReference type="GO" id="GO:0051295">
    <property type="term" value="P:establishment of meiotic spindle localization"/>
    <property type="evidence" value="ECO:0007669"/>
    <property type="project" value="TreeGrafter"/>
</dbReference>
<feature type="domain" description="Abnormal spindle-like microcephaly-associated protein ASH" evidence="10">
    <location>
        <begin position="28"/>
        <end position="125"/>
    </location>
</feature>
<evidence type="ECO:0000259" key="10">
    <source>
        <dbReference type="Pfam" id="PF15780"/>
    </source>
</evidence>
<dbReference type="Pfam" id="PF00612">
    <property type="entry name" value="IQ"/>
    <property type="match status" value="14"/>
</dbReference>
<dbReference type="Proteomes" id="UP000261620">
    <property type="component" value="Unplaced"/>
</dbReference>
<evidence type="ECO:0000256" key="1">
    <source>
        <dbReference type="ARBA" id="ARBA00004496"/>
    </source>
</evidence>
<dbReference type="InterPro" id="IPR013783">
    <property type="entry name" value="Ig-like_fold"/>
</dbReference>
<evidence type="ECO:0000256" key="9">
    <source>
        <dbReference type="SAM" id="MobiDB-lite"/>
    </source>
</evidence>
<dbReference type="InterPro" id="IPR011989">
    <property type="entry name" value="ARM-like"/>
</dbReference>
<dbReference type="GO" id="GO:0005737">
    <property type="term" value="C:cytoplasm"/>
    <property type="evidence" value="ECO:0007669"/>
    <property type="project" value="UniProtKB-SubCell"/>
</dbReference>
<dbReference type="Gene3D" id="1.25.10.10">
    <property type="entry name" value="Leucine-rich Repeat Variant"/>
    <property type="match status" value="1"/>
</dbReference>
<keyword evidence="6" id="KW-0112">Calmodulin-binding</keyword>
<keyword evidence="5" id="KW-0498">Mitosis</keyword>
<dbReference type="PROSITE" id="PS50096">
    <property type="entry name" value="IQ"/>
    <property type="match status" value="12"/>
</dbReference>
<keyword evidence="3" id="KW-0132">Cell division</keyword>
<dbReference type="SUPFAM" id="SSF48371">
    <property type="entry name" value="ARM repeat"/>
    <property type="match status" value="1"/>
</dbReference>
<keyword evidence="2" id="KW-0963">Cytoplasm</keyword>
<dbReference type="GO" id="GO:0007051">
    <property type="term" value="P:spindle organization"/>
    <property type="evidence" value="ECO:0007669"/>
    <property type="project" value="TreeGrafter"/>
</dbReference>
<dbReference type="InterPro" id="IPR051185">
    <property type="entry name" value="ASPM"/>
</dbReference>
<keyword evidence="12" id="KW-1185">Reference proteome</keyword>
<dbReference type="Ensembl" id="ENSMMOT00000001755.1">
    <property type="protein sequence ID" value="ENSMMOP00000001722.1"/>
    <property type="gene ID" value="ENSMMOG00000001442.1"/>
</dbReference>
<dbReference type="InterPro" id="IPR031549">
    <property type="entry name" value="ASH"/>
</dbReference>
<feature type="region of interest" description="Disordered" evidence="9">
    <location>
        <begin position="1"/>
        <end position="25"/>
    </location>
</feature>